<organism evidence="3 4">
    <name type="scientific">Trichormus variabilis N2B</name>
    <dbReference type="NCBI Taxonomy" id="2681315"/>
    <lineage>
        <taxon>Bacteria</taxon>
        <taxon>Bacillati</taxon>
        <taxon>Cyanobacteriota</taxon>
        <taxon>Cyanophyceae</taxon>
        <taxon>Nostocales</taxon>
        <taxon>Nostocaceae</taxon>
        <taxon>Trichormus</taxon>
    </lineage>
</organism>
<dbReference type="InterPro" id="IPR013651">
    <property type="entry name" value="ATP-grasp_RimK-type"/>
</dbReference>
<dbReference type="Pfam" id="PF08443">
    <property type="entry name" value="RimK"/>
    <property type="match status" value="1"/>
</dbReference>
<dbReference type="PANTHER" id="PTHR21621">
    <property type="entry name" value="RIBOSOMAL PROTEIN S6 MODIFICATION PROTEIN"/>
    <property type="match status" value="1"/>
</dbReference>
<keyword evidence="1" id="KW-0067">ATP-binding</keyword>
<keyword evidence="4" id="KW-1185">Reference proteome</keyword>
<dbReference type="GeneID" id="58722528"/>
<proteinExistence type="predicted"/>
<reference evidence="3 4" key="1">
    <citation type="submission" date="2019-11" db="EMBL/GenBank/DDBJ databases">
        <title>Comparison of genomes from free-living endosymbiotic cyanobacteria isolated from Azolla.</title>
        <authorList>
            <person name="Thiel T."/>
            <person name="Pratte B."/>
        </authorList>
    </citation>
    <scope>NUCLEOTIDE SEQUENCE [LARGE SCALE GENOMIC DNA]</scope>
    <source>
        <strain evidence="3 4">N2B</strain>
    </source>
</reference>
<dbReference type="PANTHER" id="PTHR21621:SF0">
    <property type="entry name" value="BETA-CITRYLGLUTAMATE SYNTHASE B-RELATED"/>
    <property type="match status" value="1"/>
</dbReference>
<dbReference type="EMBL" id="JACKZP010000012">
    <property type="protein sequence ID" value="MBC1301294.1"/>
    <property type="molecule type" value="Genomic_DNA"/>
</dbReference>
<dbReference type="Gene3D" id="3.30.470.20">
    <property type="entry name" value="ATP-grasp fold, B domain"/>
    <property type="match status" value="1"/>
</dbReference>
<gene>
    <name evidence="3" type="ORF">GNE12_05125</name>
</gene>
<evidence type="ECO:0000256" key="1">
    <source>
        <dbReference type="PROSITE-ProRule" id="PRU00409"/>
    </source>
</evidence>
<sequence length="328" mass="36432">MLILLWGLPEDSPLAAVYSELISLGIPTILLNQRDILATEIELFVGESVQGVLRTPQQTIDLSAVTAAYIRPYDSRRLPQIEQAGIHSLAWQQAIAIDDTLLCWSEITPALVINRPAAMAPNGSKPYQLEQIRQLGFQIPATLVTTDPKAVQAFWQQHGNIIYKSISGIRSKVSRLNPEHLERLANVSWCPTQFQQYIPGRDYRVHVVGTEVFASEVISPADDYRYVAQNEESTVIRPGEIPQEVEAKCLVLAQAINLPLCGIDLRQTPEGEWYCFEVNPSPGFTYYEYATSQPISRAIAHLLAAGKIDTAITEKHGSKLPKITVSNT</sequence>
<evidence type="ECO:0000259" key="2">
    <source>
        <dbReference type="PROSITE" id="PS50975"/>
    </source>
</evidence>
<name>A0ABR6S4G6_ANAVA</name>
<dbReference type="PROSITE" id="PS50975">
    <property type="entry name" value="ATP_GRASP"/>
    <property type="match status" value="1"/>
</dbReference>
<keyword evidence="1" id="KW-0547">Nucleotide-binding</keyword>
<dbReference type="SUPFAM" id="SSF56059">
    <property type="entry name" value="Glutathione synthetase ATP-binding domain-like"/>
    <property type="match status" value="1"/>
</dbReference>
<feature type="domain" description="ATP-grasp" evidence="2">
    <location>
        <begin position="129"/>
        <end position="304"/>
    </location>
</feature>
<dbReference type="Proteomes" id="UP000570851">
    <property type="component" value="Unassembled WGS sequence"/>
</dbReference>
<dbReference type="RefSeq" id="WP_011321611.1">
    <property type="nucleotide sequence ID" value="NZ_JACKZP010000012.1"/>
</dbReference>
<evidence type="ECO:0000313" key="4">
    <source>
        <dbReference type="Proteomes" id="UP000570851"/>
    </source>
</evidence>
<comment type="caution">
    <text evidence="3">The sequence shown here is derived from an EMBL/GenBank/DDBJ whole genome shotgun (WGS) entry which is preliminary data.</text>
</comment>
<accession>A0ABR6S4G6</accession>
<dbReference type="InterPro" id="IPR011761">
    <property type="entry name" value="ATP-grasp"/>
</dbReference>
<evidence type="ECO:0000313" key="3">
    <source>
        <dbReference type="EMBL" id="MBC1301294.1"/>
    </source>
</evidence>
<protein>
    <submittedName>
        <fullName evidence="3">RimK domain-containing protein ATP-grasp</fullName>
    </submittedName>
</protein>